<dbReference type="InterPro" id="IPR021047">
    <property type="entry name" value="Mannosyltransferase_CMT1"/>
</dbReference>
<keyword evidence="1" id="KW-0732">Signal</keyword>
<feature type="chain" id="PRO_5014794523" description="Alpha-1,3-mannosyltransferase CMT1" evidence="1">
    <location>
        <begin position="29"/>
        <end position="421"/>
    </location>
</feature>
<dbReference type="AlphaFoldDB" id="A0A2N3N1P6"/>
<dbReference type="PANTHER" id="PTHR34144">
    <property type="entry name" value="CHROMOSOME 8, WHOLE GENOME SHOTGUN SEQUENCE"/>
    <property type="match status" value="1"/>
</dbReference>
<keyword evidence="3" id="KW-1185">Reference proteome</keyword>
<evidence type="ECO:0000256" key="1">
    <source>
        <dbReference type="SAM" id="SignalP"/>
    </source>
</evidence>
<protein>
    <recommendedName>
        <fullName evidence="4">Alpha-1,3-mannosyltransferase CMT1</fullName>
    </recommendedName>
</protein>
<evidence type="ECO:0008006" key="4">
    <source>
        <dbReference type="Google" id="ProtNLM"/>
    </source>
</evidence>
<dbReference type="SUPFAM" id="SSF53448">
    <property type="entry name" value="Nucleotide-diphospho-sugar transferases"/>
    <property type="match status" value="1"/>
</dbReference>
<evidence type="ECO:0000313" key="2">
    <source>
        <dbReference type="EMBL" id="PKS06343.1"/>
    </source>
</evidence>
<dbReference type="EMBL" id="NLAX01001034">
    <property type="protein sequence ID" value="PKS06343.1"/>
    <property type="molecule type" value="Genomic_DNA"/>
</dbReference>
<dbReference type="Pfam" id="PF11735">
    <property type="entry name" value="CAP59_mtransfer"/>
    <property type="match status" value="1"/>
</dbReference>
<dbReference type="PANTHER" id="PTHR34144:SF5">
    <property type="entry name" value="ALPHA-1,3-MANNOSYLTRANSFERASE CMT1"/>
    <property type="match status" value="1"/>
</dbReference>
<accession>A0A2N3N1P6</accession>
<dbReference type="Proteomes" id="UP000233524">
    <property type="component" value="Unassembled WGS sequence"/>
</dbReference>
<feature type="signal peptide" evidence="1">
    <location>
        <begin position="1"/>
        <end position="28"/>
    </location>
</feature>
<reference evidence="2 3" key="1">
    <citation type="journal article" date="2017" name="G3 (Bethesda)">
        <title>First Draft Genome Sequence of the Pathogenic Fungus Lomentospora prolificans (Formerly Scedosporium prolificans).</title>
        <authorList>
            <person name="Luo R."/>
            <person name="Zimin A."/>
            <person name="Workman R."/>
            <person name="Fan Y."/>
            <person name="Pertea G."/>
            <person name="Grossman N."/>
            <person name="Wear M.P."/>
            <person name="Jia B."/>
            <person name="Miller H."/>
            <person name="Casadevall A."/>
            <person name="Timp W."/>
            <person name="Zhang S.X."/>
            <person name="Salzberg S.L."/>
        </authorList>
    </citation>
    <scope>NUCLEOTIDE SEQUENCE [LARGE SCALE GENOMIC DNA]</scope>
    <source>
        <strain evidence="2 3">JHH-5317</strain>
    </source>
</reference>
<dbReference type="OrthoDB" id="262547at2759"/>
<proteinExistence type="predicted"/>
<comment type="caution">
    <text evidence="2">The sequence shown here is derived from an EMBL/GenBank/DDBJ whole genome shotgun (WGS) entry which is preliminary data.</text>
</comment>
<dbReference type="Gene3D" id="3.90.550.10">
    <property type="entry name" value="Spore Coat Polysaccharide Biosynthesis Protein SpsA, Chain A"/>
    <property type="match status" value="1"/>
</dbReference>
<name>A0A2N3N1P6_9PEZI</name>
<evidence type="ECO:0000313" key="3">
    <source>
        <dbReference type="Proteomes" id="UP000233524"/>
    </source>
</evidence>
<organism evidence="2 3">
    <name type="scientific">Lomentospora prolificans</name>
    <dbReference type="NCBI Taxonomy" id="41688"/>
    <lineage>
        <taxon>Eukaryota</taxon>
        <taxon>Fungi</taxon>
        <taxon>Dikarya</taxon>
        <taxon>Ascomycota</taxon>
        <taxon>Pezizomycotina</taxon>
        <taxon>Sordariomycetes</taxon>
        <taxon>Hypocreomycetidae</taxon>
        <taxon>Microascales</taxon>
        <taxon>Microascaceae</taxon>
        <taxon>Lomentospora</taxon>
    </lineage>
</organism>
<dbReference type="VEuPathDB" id="FungiDB:jhhlp_007091"/>
<sequence>MKWKRKFACAGISLCLLLLLCWFDLFYTEDPALGEYKLIIEEHLSRLGIGAEKDPEVQHQENLKKAPKYVASILDPSNHNFKQLSCPPPNKKRYEHLIPSESATKPTYIFALNLINVAKLLPRLMGSIVETLRFLGPENCVISIVEGHSKDGTMEILEALGPEITKLGAEYHFLRSEITPNDGRRIAHLAELRNMALGPLLNNTAHFVEDPTIIFLNDVAICSEDILELIHQRRHIGADMTCGMDWSHIKRYPTFYDAWVARSITGNSFFYINPEDISWDQAHLLFFDDPVGSKRLDDYRPVQVFACWNGAVVFSARPLLKDGIRFRDGYEGECRMGEPTYFCKDLWKKGYGKIAVVPTVNLEYDNKHGAWVKHKKGWVHKLVKEDDGAADLVEWRGPPEKVLCMPGWDQQTWVPWDEHTP</sequence>
<dbReference type="InterPro" id="IPR029044">
    <property type="entry name" value="Nucleotide-diphossugar_trans"/>
</dbReference>
<dbReference type="InParanoid" id="A0A2N3N1P6"/>
<gene>
    <name evidence="2" type="ORF">jhhlp_007091</name>
</gene>